<proteinExistence type="predicted"/>
<keyword evidence="4" id="KW-1185">Reference proteome</keyword>
<dbReference type="SUPFAM" id="SSF51197">
    <property type="entry name" value="Clavaminate synthase-like"/>
    <property type="match status" value="1"/>
</dbReference>
<gene>
    <name evidence="3" type="ORF">HNQ03_002237</name>
</gene>
<evidence type="ECO:0000313" key="3">
    <source>
        <dbReference type="EMBL" id="NRS93150.1"/>
    </source>
</evidence>
<protein>
    <submittedName>
        <fullName evidence="3">Alpha-ketoglutarate-dependent taurine dioxygenase</fullName>
    </submittedName>
</protein>
<dbReference type="Gene3D" id="3.60.130.10">
    <property type="entry name" value="Clavaminate synthase-like"/>
    <property type="match status" value="1"/>
</dbReference>
<reference evidence="3" key="1">
    <citation type="submission" date="2020-05" db="EMBL/GenBank/DDBJ databases">
        <title>Genomic Encyclopedia of Type Strains, Phase IV (KMG-V): Genome sequencing to study the core and pangenomes of soil and plant-associated prokaryotes.</title>
        <authorList>
            <person name="Whitman W."/>
        </authorList>
    </citation>
    <scope>NUCLEOTIDE SEQUENCE</scope>
    <source>
        <strain evidence="3">16F</strain>
    </source>
</reference>
<keyword evidence="1" id="KW-0560">Oxidoreductase</keyword>
<evidence type="ECO:0000256" key="1">
    <source>
        <dbReference type="ARBA" id="ARBA00023002"/>
    </source>
</evidence>
<dbReference type="GO" id="GO:0016706">
    <property type="term" value="F:2-oxoglutarate-dependent dioxygenase activity"/>
    <property type="evidence" value="ECO:0007669"/>
    <property type="project" value="UniProtKB-ARBA"/>
</dbReference>
<comment type="caution">
    <text evidence="3">The sequence shown here is derived from an EMBL/GenBank/DDBJ whole genome shotgun (WGS) entry which is preliminary data.</text>
</comment>
<organism evidence="3 4">
    <name type="scientific">Frigoriflavimonas asaccharolytica</name>
    <dbReference type="NCBI Taxonomy" id="2735899"/>
    <lineage>
        <taxon>Bacteria</taxon>
        <taxon>Pseudomonadati</taxon>
        <taxon>Bacteroidota</taxon>
        <taxon>Flavobacteriia</taxon>
        <taxon>Flavobacteriales</taxon>
        <taxon>Weeksellaceae</taxon>
        <taxon>Frigoriflavimonas</taxon>
    </lineage>
</organism>
<name>A0A8J8K5Y3_9FLAO</name>
<accession>A0A8J8K5Y3</accession>
<dbReference type="EMBL" id="JABSNO010000017">
    <property type="protein sequence ID" value="NRS93150.1"/>
    <property type="molecule type" value="Genomic_DNA"/>
</dbReference>
<dbReference type="Proteomes" id="UP000610746">
    <property type="component" value="Unassembled WGS sequence"/>
</dbReference>
<dbReference type="InterPro" id="IPR042098">
    <property type="entry name" value="TauD-like_sf"/>
</dbReference>
<evidence type="ECO:0000259" key="2">
    <source>
        <dbReference type="Pfam" id="PF02668"/>
    </source>
</evidence>
<evidence type="ECO:0000313" key="4">
    <source>
        <dbReference type="Proteomes" id="UP000610746"/>
    </source>
</evidence>
<dbReference type="Pfam" id="PF02668">
    <property type="entry name" value="TauD"/>
    <property type="match status" value="1"/>
</dbReference>
<feature type="domain" description="TauD/TfdA-like" evidence="2">
    <location>
        <begin position="26"/>
        <end position="213"/>
    </location>
</feature>
<keyword evidence="3" id="KW-0223">Dioxygenase</keyword>
<sequence>MTENERIQLSTNGWTEFKSGSTDIELISIASEIGNILKHPNGQDVFILKPKLKNEASYGTFSSKHGLSNFPLHTDTAFYKNPARYILMHSLQSNNCETTILRKIDFWDLLTDLDKKKAERAIYLVKTNREKFYTSLIFNQKNESGIKYDSTCMFPFNKYAKEFDEIFQETIKKIEPIKIEWTEGKTLIIDNWKNLHGRKSAEAETNRILKRIYIN</sequence>
<dbReference type="RefSeq" id="WP_173779728.1">
    <property type="nucleotide sequence ID" value="NZ_JABSNO010000017.1"/>
</dbReference>
<dbReference type="AlphaFoldDB" id="A0A8J8K5Y3"/>
<dbReference type="InterPro" id="IPR003819">
    <property type="entry name" value="TauD/TfdA-like"/>
</dbReference>